<evidence type="ECO:0000259" key="3">
    <source>
        <dbReference type="PROSITE" id="PS51186"/>
    </source>
</evidence>
<evidence type="ECO:0000256" key="2">
    <source>
        <dbReference type="ARBA" id="ARBA00023315"/>
    </source>
</evidence>
<dbReference type="OrthoDB" id="9805924at2"/>
<dbReference type="RefSeq" id="WP_114354084.1">
    <property type="nucleotide sequence ID" value="NZ_QPJJ01000015.1"/>
</dbReference>
<comment type="caution">
    <text evidence="4">The sequence shown here is derived from an EMBL/GenBank/DDBJ whole genome shotgun (WGS) entry which is preliminary data.</text>
</comment>
<evidence type="ECO:0000313" key="4">
    <source>
        <dbReference type="EMBL" id="RCW63950.1"/>
    </source>
</evidence>
<dbReference type="PANTHER" id="PTHR43420:SF12">
    <property type="entry name" value="N-ACETYLTRANSFERASE DOMAIN-CONTAINING PROTEIN"/>
    <property type="match status" value="1"/>
</dbReference>
<dbReference type="SUPFAM" id="SSF55729">
    <property type="entry name" value="Acyl-CoA N-acyltransferases (Nat)"/>
    <property type="match status" value="1"/>
</dbReference>
<feature type="domain" description="N-acetyltransferase" evidence="3">
    <location>
        <begin position="119"/>
        <end position="250"/>
    </location>
</feature>
<dbReference type="PANTHER" id="PTHR43420">
    <property type="entry name" value="ACETYLTRANSFERASE"/>
    <property type="match status" value="1"/>
</dbReference>
<dbReference type="InterPro" id="IPR056935">
    <property type="entry name" value="Rv0428c-like_C"/>
</dbReference>
<reference evidence="4 5" key="1">
    <citation type="submission" date="2018-07" db="EMBL/GenBank/DDBJ databases">
        <title>Genomic Encyclopedia of Type Strains, Phase IV (KMG-IV): sequencing the most valuable type-strain genomes for metagenomic binning, comparative biology and taxonomic classification.</title>
        <authorList>
            <person name="Goeker M."/>
        </authorList>
    </citation>
    <scope>NUCLEOTIDE SEQUENCE [LARGE SCALE GENOMIC DNA]</scope>
    <source>
        <strain evidence="4 5">DSM 27696</strain>
    </source>
</reference>
<evidence type="ECO:0000313" key="5">
    <source>
        <dbReference type="Proteomes" id="UP000252585"/>
    </source>
</evidence>
<dbReference type="GO" id="GO:0016747">
    <property type="term" value="F:acyltransferase activity, transferring groups other than amino-acyl groups"/>
    <property type="evidence" value="ECO:0007669"/>
    <property type="project" value="InterPro"/>
</dbReference>
<keyword evidence="2" id="KW-0012">Acyltransferase</keyword>
<dbReference type="Pfam" id="PF24553">
    <property type="entry name" value="Rv0428c_C"/>
    <property type="match status" value="1"/>
</dbReference>
<protein>
    <submittedName>
        <fullName evidence="4">Acetyltransferase (GNAT) family protein</fullName>
    </submittedName>
</protein>
<keyword evidence="1 4" id="KW-0808">Transferase</keyword>
<sequence>MNNKKVIQKIEELSINALPALETELVDGWILRFSNGYAKRANSINPLYPSKYEIKEKIEDMQKIYRSKNLKAVYKLTENVFPHDLDVILEQEGYELDGLTSVQLLSLNEVSVSPAANAVNYSYLNDKWFLDFCKLNNIKETDQATLKKILQNIVPEVCYVTLLNDNNDALACGMSVLEDEYIGLFDIVTNEKHRSKGYGKQLIYTILNWGKENGAKNAYLQVVLDNRPALNLYSKLGFKEEYRYWYRIKS</sequence>
<dbReference type="InterPro" id="IPR000182">
    <property type="entry name" value="GNAT_dom"/>
</dbReference>
<dbReference type="EMBL" id="QPJJ01000015">
    <property type="protein sequence ID" value="RCW63950.1"/>
    <property type="molecule type" value="Genomic_DNA"/>
</dbReference>
<accession>A0A368X7H4</accession>
<organism evidence="4 5">
    <name type="scientific">Saliterribacillus persicus</name>
    <dbReference type="NCBI Taxonomy" id="930114"/>
    <lineage>
        <taxon>Bacteria</taxon>
        <taxon>Bacillati</taxon>
        <taxon>Bacillota</taxon>
        <taxon>Bacilli</taxon>
        <taxon>Bacillales</taxon>
        <taxon>Bacillaceae</taxon>
        <taxon>Saliterribacillus</taxon>
    </lineage>
</organism>
<dbReference type="PROSITE" id="PS51186">
    <property type="entry name" value="GNAT"/>
    <property type="match status" value="1"/>
</dbReference>
<name>A0A368X7H4_9BACI</name>
<dbReference type="AlphaFoldDB" id="A0A368X7H4"/>
<keyword evidence="5" id="KW-1185">Reference proteome</keyword>
<evidence type="ECO:0000256" key="1">
    <source>
        <dbReference type="ARBA" id="ARBA00022679"/>
    </source>
</evidence>
<dbReference type="CDD" id="cd04301">
    <property type="entry name" value="NAT_SF"/>
    <property type="match status" value="1"/>
</dbReference>
<dbReference type="InterPro" id="IPR016181">
    <property type="entry name" value="Acyl_CoA_acyltransferase"/>
</dbReference>
<proteinExistence type="predicted"/>
<dbReference type="Proteomes" id="UP000252585">
    <property type="component" value="Unassembled WGS sequence"/>
</dbReference>
<dbReference type="InterPro" id="IPR050680">
    <property type="entry name" value="YpeA/RimI_acetyltransf"/>
</dbReference>
<dbReference type="Gene3D" id="3.40.630.30">
    <property type="match status" value="1"/>
</dbReference>
<gene>
    <name evidence="4" type="ORF">DFR57_11575</name>
</gene>